<organism evidence="1 2">
    <name type="scientific">Platanthera guangdongensis</name>
    <dbReference type="NCBI Taxonomy" id="2320717"/>
    <lineage>
        <taxon>Eukaryota</taxon>
        <taxon>Viridiplantae</taxon>
        <taxon>Streptophyta</taxon>
        <taxon>Embryophyta</taxon>
        <taxon>Tracheophyta</taxon>
        <taxon>Spermatophyta</taxon>
        <taxon>Magnoliopsida</taxon>
        <taxon>Liliopsida</taxon>
        <taxon>Asparagales</taxon>
        <taxon>Orchidaceae</taxon>
        <taxon>Orchidoideae</taxon>
        <taxon>Orchideae</taxon>
        <taxon>Orchidinae</taxon>
        <taxon>Platanthera</taxon>
    </lineage>
</organism>
<reference evidence="1 2" key="1">
    <citation type="journal article" date="2022" name="Nat. Plants">
        <title>Genomes of leafy and leafless Platanthera orchids illuminate the evolution of mycoheterotrophy.</title>
        <authorList>
            <person name="Li M.H."/>
            <person name="Liu K.W."/>
            <person name="Li Z."/>
            <person name="Lu H.C."/>
            <person name="Ye Q.L."/>
            <person name="Zhang D."/>
            <person name="Wang J.Y."/>
            <person name="Li Y.F."/>
            <person name="Zhong Z.M."/>
            <person name="Liu X."/>
            <person name="Yu X."/>
            <person name="Liu D.K."/>
            <person name="Tu X.D."/>
            <person name="Liu B."/>
            <person name="Hao Y."/>
            <person name="Liao X.Y."/>
            <person name="Jiang Y.T."/>
            <person name="Sun W.H."/>
            <person name="Chen J."/>
            <person name="Chen Y.Q."/>
            <person name="Ai Y."/>
            <person name="Zhai J.W."/>
            <person name="Wu S.S."/>
            <person name="Zhou Z."/>
            <person name="Hsiao Y.Y."/>
            <person name="Wu W.L."/>
            <person name="Chen Y.Y."/>
            <person name="Lin Y.F."/>
            <person name="Hsu J.L."/>
            <person name="Li C.Y."/>
            <person name="Wang Z.W."/>
            <person name="Zhao X."/>
            <person name="Zhong W.Y."/>
            <person name="Ma X.K."/>
            <person name="Ma L."/>
            <person name="Huang J."/>
            <person name="Chen G.Z."/>
            <person name="Huang M.Z."/>
            <person name="Huang L."/>
            <person name="Peng D.H."/>
            <person name="Luo Y.B."/>
            <person name="Zou S.Q."/>
            <person name="Chen S.P."/>
            <person name="Lan S."/>
            <person name="Tsai W.C."/>
            <person name="Van de Peer Y."/>
            <person name="Liu Z.J."/>
        </authorList>
    </citation>
    <scope>NUCLEOTIDE SEQUENCE [LARGE SCALE GENOMIC DNA]</scope>
    <source>
        <strain evidence="1">Lor288</strain>
    </source>
</reference>
<keyword evidence="2" id="KW-1185">Reference proteome</keyword>
<evidence type="ECO:0000313" key="1">
    <source>
        <dbReference type="EMBL" id="KAK8963741.1"/>
    </source>
</evidence>
<gene>
    <name evidence="1" type="ORF">KSP40_PGU010777</name>
</gene>
<comment type="caution">
    <text evidence="1">The sequence shown here is derived from an EMBL/GenBank/DDBJ whole genome shotgun (WGS) entry which is preliminary data.</text>
</comment>
<name>A0ABR2MJ52_9ASPA</name>
<dbReference type="EMBL" id="JBBWWR010000007">
    <property type="protein sequence ID" value="KAK8963741.1"/>
    <property type="molecule type" value="Genomic_DNA"/>
</dbReference>
<proteinExistence type="predicted"/>
<protein>
    <submittedName>
        <fullName evidence="1">Uncharacterized protein</fullName>
    </submittedName>
</protein>
<accession>A0ABR2MJ52</accession>
<sequence length="72" mass="7792">MALPLGPRWPARGIRYSSSRSFALRVSAGLDTCSTPRLTLADLQVGPGLRALSFCVGRCRGMRRGTTKKICP</sequence>
<evidence type="ECO:0000313" key="2">
    <source>
        <dbReference type="Proteomes" id="UP001412067"/>
    </source>
</evidence>
<dbReference type="Proteomes" id="UP001412067">
    <property type="component" value="Unassembled WGS sequence"/>
</dbReference>